<dbReference type="OrthoDB" id="6465020at2"/>
<organism evidence="1 2">
    <name type="scientific">Biostraticola tofi</name>
    <dbReference type="NCBI Taxonomy" id="466109"/>
    <lineage>
        <taxon>Bacteria</taxon>
        <taxon>Pseudomonadati</taxon>
        <taxon>Pseudomonadota</taxon>
        <taxon>Gammaproteobacteria</taxon>
        <taxon>Enterobacterales</taxon>
        <taxon>Bruguierivoracaceae</taxon>
        <taxon>Biostraticola</taxon>
    </lineage>
</organism>
<dbReference type="EMBL" id="SMCR01000018">
    <property type="protein sequence ID" value="TCV91369.1"/>
    <property type="molecule type" value="Genomic_DNA"/>
</dbReference>
<protein>
    <submittedName>
        <fullName evidence="1">Uncharacterized protein DUF1488</fullName>
    </submittedName>
</protein>
<proteinExistence type="predicted"/>
<dbReference type="Gene3D" id="3.30.160.140">
    <property type="entry name" value="Shew3726-like"/>
    <property type="match status" value="1"/>
</dbReference>
<gene>
    <name evidence="1" type="ORF">EDC52_11847</name>
</gene>
<dbReference type="SUPFAM" id="SSF160272">
    <property type="entry name" value="Shew3726-like"/>
    <property type="match status" value="1"/>
</dbReference>
<dbReference type="AlphaFoldDB" id="A0A4V2W3C6"/>
<dbReference type="InterPro" id="IPR009962">
    <property type="entry name" value="DUF1488"/>
</dbReference>
<sequence length="84" mass="9961">MNQSILFPDAERWDEARQAIIFPAQVNGFQVECLVSLDWLRRKYDAQTAAECLASFRLHRWDIEDLMEQCIKHHDDFDGGYWLS</sequence>
<name>A0A4V2W3C6_9GAMM</name>
<keyword evidence="2" id="KW-1185">Reference proteome</keyword>
<reference evidence="1 2" key="1">
    <citation type="submission" date="2019-03" db="EMBL/GenBank/DDBJ databases">
        <title>Genomic Encyclopedia of Type Strains, Phase IV (KMG-IV): sequencing the most valuable type-strain genomes for metagenomic binning, comparative biology and taxonomic classification.</title>
        <authorList>
            <person name="Goeker M."/>
        </authorList>
    </citation>
    <scope>NUCLEOTIDE SEQUENCE [LARGE SCALE GENOMIC DNA]</scope>
    <source>
        <strain evidence="1 2">DSM 19580</strain>
    </source>
</reference>
<evidence type="ECO:0000313" key="1">
    <source>
        <dbReference type="EMBL" id="TCV91369.1"/>
    </source>
</evidence>
<accession>A0A4V2W3C6</accession>
<comment type="caution">
    <text evidence="1">The sequence shown here is derived from an EMBL/GenBank/DDBJ whole genome shotgun (WGS) entry which is preliminary data.</text>
</comment>
<dbReference type="Pfam" id="PF07369">
    <property type="entry name" value="DUF1488"/>
    <property type="match status" value="1"/>
</dbReference>
<dbReference type="InterPro" id="IPR036692">
    <property type="entry name" value="Shew3726-like_sf"/>
</dbReference>
<evidence type="ECO:0000313" key="2">
    <source>
        <dbReference type="Proteomes" id="UP000295719"/>
    </source>
</evidence>
<dbReference type="Proteomes" id="UP000295719">
    <property type="component" value="Unassembled WGS sequence"/>
</dbReference>
<dbReference type="RefSeq" id="WP_131867942.1">
    <property type="nucleotide sequence ID" value="NZ_SMCR01000018.1"/>
</dbReference>